<sequence length="291" mass="31802">MARASEDIVNLVDEFMDNIDLVDKHGKKPYGRDIQISAEKLCFTLSNANEGVEHGPDARTATDPLHKKELKTTINFWAGSGCANARLYNSFRNRAEDGIMVAQAAPQRLRGHMPFLSGLAVERLLVAWQLPKSTSPLLTVLLPPALSLHFQLRLLRHQSPDCISQVAPNKLYGAEKNTSSIQEVEGVDPFLPAWTTTIEAALTSASSAVMAKNEGDEKKDNERVPQVTVIEANGITSGNGRSATADTDETISPTQSQATRATGVGEQSFKNIPGFARKRKMYSAWGFARRP</sequence>
<protein>
    <submittedName>
        <fullName evidence="2">Uncharacterized protein</fullName>
    </submittedName>
</protein>
<feature type="compositionally biased region" description="Polar residues" evidence="1">
    <location>
        <begin position="235"/>
        <end position="260"/>
    </location>
</feature>
<dbReference type="OrthoDB" id="21470at2759"/>
<feature type="region of interest" description="Disordered" evidence="1">
    <location>
        <begin position="235"/>
        <end position="270"/>
    </location>
</feature>
<name>A0A6G1J3S5_9PLEO</name>
<dbReference type="AlphaFoldDB" id="A0A6G1J3S5"/>
<accession>A0A6G1J3S5</accession>
<evidence type="ECO:0000256" key="1">
    <source>
        <dbReference type="SAM" id="MobiDB-lite"/>
    </source>
</evidence>
<proteinExistence type="predicted"/>
<dbReference type="EMBL" id="MU005580">
    <property type="protein sequence ID" value="KAF2684885.1"/>
    <property type="molecule type" value="Genomic_DNA"/>
</dbReference>
<evidence type="ECO:0000313" key="2">
    <source>
        <dbReference type="EMBL" id="KAF2684885.1"/>
    </source>
</evidence>
<organism evidence="2 3">
    <name type="scientific">Lentithecium fluviatile CBS 122367</name>
    <dbReference type="NCBI Taxonomy" id="1168545"/>
    <lineage>
        <taxon>Eukaryota</taxon>
        <taxon>Fungi</taxon>
        <taxon>Dikarya</taxon>
        <taxon>Ascomycota</taxon>
        <taxon>Pezizomycotina</taxon>
        <taxon>Dothideomycetes</taxon>
        <taxon>Pleosporomycetidae</taxon>
        <taxon>Pleosporales</taxon>
        <taxon>Massarineae</taxon>
        <taxon>Lentitheciaceae</taxon>
        <taxon>Lentithecium</taxon>
    </lineage>
</organism>
<keyword evidence="3" id="KW-1185">Reference proteome</keyword>
<reference evidence="2" key="1">
    <citation type="journal article" date="2020" name="Stud. Mycol.">
        <title>101 Dothideomycetes genomes: a test case for predicting lifestyles and emergence of pathogens.</title>
        <authorList>
            <person name="Haridas S."/>
            <person name="Albert R."/>
            <person name="Binder M."/>
            <person name="Bloem J."/>
            <person name="Labutti K."/>
            <person name="Salamov A."/>
            <person name="Andreopoulos B."/>
            <person name="Baker S."/>
            <person name="Barry K."/>
            <person name="Bills G."/>
            <person name="Bluhm B."/>
            <person name="Cannon C."/>
            <person name="Castanera R."/>
            <person name="Culley D."/>
            <person name="Daum C."/>
            <person name="Ezra D."/>
            <person name="Gonzalez J."/>
            <person name="Henrissat B."/>
            <person name="Kuo A."/>
            <person name="Liang C."/>
            <person name="Lipzen A."/>
            <person name="Lutzoni F."/>
            <person name="Magnuson J."/>
            <person name="Mondo S."/>
            <person name="Nolan M."/>
            <person name="Ohm R."/>
            <person name="Pangilinan J."/>
            <person name="Park H.-J."/>
            <person name="Ramirez L."/>
            <person name="Alfaro M."/>
            <person name="Sun H."/>
            <person name="Tritt A."/>
            <person name="Yoshinaga Y."/>
            <person name="Zwiers L.-H."/>
            <person name="Turgeon B."/>
            <person name="Goodwin S."/>
            <person name="Spatafora J."/>
            <person name="Crous P."/>
            <person name="Grigoriev I."/>
        </authorList>
    </citation>
    <scope>NUCLEOTIDE SEQUENCE</scope>
    <source>
        <strain evidence="2">CBS 122367</strain>
    </source>
</reference>
<evidence type="ECO:0000313" key="3">
    <source>
        <dbReference type="Proteomes" id="UP000799291"/>
    </source>
</evidence>
<dbReference type="Proteomes" id="UP000799291">
    <property type="component" value="Unassembled WGS sequence"/>
</dbReference>
<gene>
    <name evidence="2" type="ORF">K458DRAFT_431156</name>
</gene>